<dbReference type="NCBIfam" id="NF033691">
    <property type="entry name" value="immunity_MafI"/>
    <property type="match status" value="1"/>
</dbReference>
<reference evidence="1 2" key="1">
    <citation type="submission" date="2021-01" db="EMBL/GenBank/DDBJ databases">
        <title>FDA dAtabase for Regulatory Grade micrObial Sequences (FDA-ARGOS): Supporting development and validation of Infectious Disease Dx tests.</title>
        <authorList>
            <person name="Sproer C."/>
            <person name="Gronow S."/>
            <person name="Severitt S."/>
            <person name="Schroder I."/>
            <person name="Tallon L."/>
            <person name="Sadzewicz L."/>
            <person name="Zhao X."/>
            <person name="Boylan J."/>
            <person name="Ott S."/>
            <person name="Bowen H."/>
            <person name="Vavikolanu K."/>
            <person name="Mehta A."/>
            <person name="Aluvathingal J."/>
            <person name="Nadendla S."/>
            <person name="Lowell S."/>
            <person name="Myers T."/>
            <person name="Yan Y."/>
            <person name="Sichtig H."/>
        </authorList>
    </citation>
    <scope>NUCLEOTIDE SEQUENCE [LARGE SCALE GENOMIC DNA]</scope>
    <source>
        <strain evidence="1 2">FDAARGOS_1141</strain>
    </source>
</reference>
<evidence type="ECO:0000313" key="2">
    <source>
        <dbReference type="Proteomes" id="UP000595498"/>
    </source>
</evidence>
<evidence type="ECO:0000313" key="1">
    <source>
        <dbReference type="EMBL" id="QQT52051.1"/>
    </source>
</evidence>
<gene>
    <name evidence="1" type="ORF">I6I98_17475</name>
</gene>
<dbReference type="Proteomes" id="UP000595498">
    <property type="component" value="Chromosome"/>
</dbReference>
<sequence>MDFEEVNRILFFTKKENIIINTLKSLLSNALLLGVKMECKLIVEEYIKYNEFGLAFEHIVYELGENDIRITNEFYFDLKKIADLMEINEDEYRPMLLKLIS</sequence>
<dbReference type="InterPro" id="IPR047880">
    <property type="entry name" value="MafI-like"/>
</dbReference>
<protein>
    <submittedName>
        <fullName evidence="1">MafI family immunity protein</fullName>
    </submittedName>
</protein>
<accession>A0ABX7CIX7</accession>
<dbReference type="EMBL" id="CP068224">
    <property type="protein sequence ID" value="QQT52051.1"/>
    <property type="molecule type" value="Genomic_DNA"/>
</dbReference>
<proteinExistence type="predicted"/>
<name>A0ABX7CIX7_SPHMU</name>
<keyword evidence="2" id="KW-1185">Reference proteome</keyword>
<organism evidence="1 2">
    <name type="scientific">Sphingobacterium multivorum</name>
    <dbReference type="NCBI Taxonomy" id="28454"/>
    <lineage>
        <taxon>Bacteria</taxon>
        <taxon>Pseudomonadati</taxon>
        <taxon>Bacteroidota</taxon>
        <taxon>Sphingobacteriia</taxon>
        <taxon>Sphingobacteriales</taxon>
        <taxon>Sphingobacteriaceae</taxon>
        <taxon>Sphingobacterium</taxon>
    </lineage>
</organism>